<feature type="chain" id="PRO_5014160962" evidence="2">
    <location>
        <begin position="20"/>
        <end position="106"/>
    </location>
</feature>
<keyword evidence="4" id="KW-1185">Reference proteome</keyword>
<comment type="caution">
    <text evidence="3">The sequence shown here is derived from an EMBL/GenBank/DDBJ whole genome shotgun (WGS) entry which is preliminary data.</text>
</comment>
<proteinExistence type="predicted"/>
<feature type="region of interest" description="Disordered" evidence="1">
    <location>
        <begin position="76"/>
        <end position="106"/>
    </location>
</feature>
<evidence type="ECO:0000313" key="3">
    <source>
        <dbReference type="EMBL" id="PJG59567.1"/>
    </source>
</evidence>
<dbReference type="Proteomes" id="UP000235861">
    <property type="component" value="Unassembled WGS sequence"/>
</dbReference>
<sequence length="106" mass="12508">MNRTSLLLMLILAHGVAFAAPKHHDDENRSRDDIKLDINWDQKEYDWWQSNCLDVGFGDNRIQLNCDKVESKYREHYNRSVHGEHNPGKGHNKHKAQDKRDKSKKN</sequence>
<reference evidence="3 4" key="1">
    <citation type="submission" date="2017-11" db="EMBL/GenBank/DDBJ databases">
        <title>Draft genome sequence of environmental isolate Aeromonas cavernicola sp. nov. MDC 2508.</title>
        <authorList>
            <person name="Colston S.M."/>
            <person name="Navarro A."/>
            <person name="Martinez-Murcia A.J."/>
            <person name="Graf J."/>
        </authorList>
    </citation>
    <scope>NUCLEOTIDE SEQUENCE [LARGE SCALE GENOMIC DNA]</scope>
    <source>
        <strain evidence="3 4">MDC 2508</strain>
    </source>
</reference>
<keyword evidence="2" id="KW-0732">Signal</keyword>
<name>A0A2H9U687_9GAMM</name>
<dbReference type="EMBL" id="PGGC01000059">
    <property type="protein sequence ID" value="PJG59567.1"/>
    <property type="molecule type" value="Genomic_DNA"/>
</dbReference>
<feature type="signal peptide" evidence="2">
    <location>
        <begin position="1"/>
        <end position="19"/>
    </location>
</feature>
<evidence type="ECO:0000256" key="1">
    <source>
        <dbReference type="SAM" id="MobiDB-lite"/>
    </source>
</evidence>
<accession>A0A2H9U687</accession>
<organism evidence="3 4">
    <name type="scientific">Aeromonas cavernicola</name>
    <dbReference type="NCBI Taxonomy" id="1006623"/>
    <lineage>
        <taxon>Bacteria</taxon>
        <taxon>Pseudomonadati</taxon>
        <taxon>Pseudomonadota</taxon>
        <taxon>Gammaproteobacteria</taxon>
        <taxon>Aeromonadales</taxon>
        <taxon>Aeromonadaceae</taxon>
        <taxon>Aeromonas</taxon>
    </lineage>
</organism>
<protein>
    <submittedName>
        <fullName evidence="3">Uncharacterized protein</fullName>
    </submittedName>
</protein>
<feature type="compositionally biased region" description="Basic and acidic residues" evidence="1">
    <location>
        <begin position="76"/>
        <end position="87"/>
    </location>
</feature>
<evidence type="ECO:0000313" key="4">
    <source>
        <dbReference type="Proteomes" id="UP000235861"/>
    </source>
</evidence>
<feature type="compositionally biased region" description="Basic residues" evidence="1">
    <location>
        <begin position="88"/>
        <end position="106"/>
    </location>
</feature>
<evidence type="ECO:0000256" key="2">
    <source>
        <dbReference type="SAM" id="SignalP"/>
    </source>
</evidence>
<dbReference type="OrthoDB" id="5589043at2"/>
<gene>
    <name evidence="3" type="ORF">CUC53_06450</name>
</gene>
<dbReference type="AlphaFoldDB" id="A0A2H9U687"/>